<dbReference type="AlphaFoldDB" id="A0A812S1V2"/>
<evidence type="ECO:0000313" key="2">
    <source>
        <dbReference type="Proteomes" id="UP000604046"/>
    </source>
</evidence>
<dbReference type="OrthoDB" id="4743337at2759"/>
<gene>
    <name evidence="1" type="ORF">SNAT2548_LOCUS25891</name>
</gene>
<accession>A0A812S1V2</accession>
<reference evidence="1" key="1">
    <citation type="submission" date="2021-02" db="EMBL/GenBank/DDBJ databases">
        <authorList>
            <person name="Dougan E. K."/>
            <person name="Rhodes N."/>
            <person name="Thang M."/>
            <person name="Chan C."/>
        </authorList>
    </citation>
    <scope>NUCLEOTIDE SEQUENCE</scope>
</reference>
<keyword evidence="2" id="KW-1185">Reference proteome</keyword>
<comment type="caution">
    <text evidence="1">The sequence shown here is derived from an EMBL/GenBank/DDBJ whole genome shotgun (WGS) entry which is preliminary data.</text>
</comment>
<dbReference type="EMBL" id="CAJNDS010002412">
    <property type="protein sequence ID" value="CAE7464129.1"/>
    <property type="molecule type" value="Genomic_DNA"/>
</dbReference>
<organism evidence="1 2">
    <name type="scientific">Symbiodinium natans</name>
    <dbReference type="NCBI Taxonomy" id="878477"/>
    <lineage>
        <taxon>Eukaryota</taxon>
        <taxon>Sar</taxon>
        <taxon>Alveolata</taxon>
        <taxon>Dinophyceae</taxon>
        <taxon>Suessiales</taxon>
        <taxon>Symbiodiniaceae</taxon>
        <taxon>Symbiodinium</taxon>
    </lineage>
</organism>
<protein>
    <submittedName>
        <fullName evidence="1">Uncharacterized protein</fullName>
    </submittedName>
</protein>
<proteinExistence type="predicted"/>
<dbReference type="Proteomes" id="UP000604046">
    <property type="component" value="Unassembled WGS sequence"/>
</dbReference>
<sequence>MVNTRRSQARAVASASVLMVVALIFQQGICYSPIRVYHYTNKAGYDGIVRSDAIRPSDIKQGDAYYGRGVYCTKLDPSTPIFQVLTNNYGLDGGFHNRGADKMDRADYVFVFEVDLDKDNVTVVTDTKARSVLIIGGGRDVSLETALDFGMAQVVSDSRDSEQADQEFERWLRSFFDWSAHKRFLNVVAHVLLMENSSLSLSFLHMGQLDFTRFTRPRFFGLQGATPEQLAAKFSWVERTDDWAWSADGSFAFHDSFVLNFTGFDYVVMVVWKHGENGEKTVCRSVPRPIAFIGPWMVERRAEWTEQLHRFTSLAPKCKAVTFFRRMLYLITDKAC</sequence>
<name>A0A812S1V2_9DINO</name>
<evidence type="ECO:0000313" key="1">
    <source>
        <dbReference type="EMBL" id="CAE7464129.1"/>
    </source>
</evidence>